<reference evidence="1 2" key="1">
    <citation type="submission" date="2019-03" db="EMBL/GenBank/DDBJ databases">
        <title>Genomic Encyclopedia of Type Strains, Phase IV (KMG-IV): sequencing the most valuable type-strain genomes for metagenomic binning, comparative biology and taxonomic classification.</title>
        <authorList>
            <person name="Goeker M."/>
        </authorList>
    </citation>
    <scope>NUCLEOTIDE SEQUENCE [LARGE SCALE GENOMIC DNA]</scope>
    <source>
        <strain evidence="1 2">DSM 26377</strain>
    </source>
</reference>
<organism evidence="1 2">
    <name type="scientific">Panacagrimonas perspica</name>
    <dbReference type="NCBI Taxonomy" id="381431"/>
    <lineage>
        <taxon>Bacteria</taxon>
        <taxon>Pseudomonadati</taxon>
        <taxon>Pseudomonadota</taxon>
        <taxon>Gammaproteobacteria</taxon>
        <taxon>Nevskiales</taxon>
        <taxon>Nevskiaceae</taxon>
        <taxon>Panacagrimonas</taxon>
    </lineage>
</organism>
<dbReference type="OrthoDB" id="9803036at2"/>
<gene>
    <name evidence="1" type="ORF">DFR24_1935</name>
</gene>
<dbReference type="CDD" id="cd04645">
    <property type="entry name" value="LbH_gamma_CA_like"/>
    <property type="match status" value="1"/>
</dbReference>
<dbReference type="AlphaFoldDB" id="A0A4V6RR49"/>
<dbReference type="PANTHER" id="PTHR13061">
    <property type="entry name" value="DYNACTIN SUBUNIT P25"/>
    <property type="match status" value="1"/>
</dbReference>
<dbReference type="GO" id="GO:0016740">
    <property type="term" value="F:transferase activity"/>
    <property type="evidence" value="ECO:0007669"/>
    <property type="project" value="UniProtKB-KW"/>
</dbReference>
<name>A0A4V6RR49_9GAMM</name>
<evidence type="ECO:0000313" key="2">
    <source>
        <dbReference type="Proteomes" id="UP000295341"/>
    </source>
</evidence>
<dbReference type="InterPro" id="IPR047324">
    <property type="entry name" value="LbH_gamma_CA-like"/>
</dbReference>
<dbReference type="EMBL" id="SOBT01000008">
    <property type="protein sequence ID" value="TDU32537.1"/>
    <property type="molecule type" value="Genomic_DNA"/>
</dbReference>
<dbReference type="InterPro" id="IPR050484">
    <property type="entry name" value="Transf_Hexapept/Carb_Anhydrase"/>
</dbReference>
<dbReference type="PANTHER" id="PTHR13061:SF29">
    <property type="entry name" value="GAMMA CARBONIC ANHYDRASE-LIKE 1, MITOCHONDRIAL-RELATED"/>
    <property type="match status" value="1"/>
</dbReference>
<sequence>MIHTLENRTPLLKGDNFVAPNASLIGRVTLEAQASVWFNCVLRGDCDEIIVGEGSNIQDGSVLHTDVGFQLRVGANCTIGHMVMLHGCEIGEGSLVGIKAVILNGSKIGKNSLVGAGSLIPERKSYPDGVLIMGTPGKVVRELSPQEIQNLQLNAQFYRENAKRYLAAKI</sequence>
<proteinExistence type="predicted"/>
<dbReference type="Gene3D" id="2.160.10.10">
    <property type="entry name" value="Hexapeptide repeat proteins"/>
    <property type="match status" value="1"/>
</dbReference>
<accession>A0A4V6RR49</accession>
<comment type="caution">
    <text evidence="1">The sequence shown here is derived from an EMBL/GenBank/DDBJ whole genome shotgun (WGS) entry which is preliminary data.</text>
</comment>
<keyword evidence="2" id="KW-1185">Reference proteome</keyword>
<dbReference type="InterPro" id="IPR011004">
    <property type="entry name" value="Trimer_LpxA-like_sf"/>
</dbReference>
<keyword evidence="1" id="KW-0808">Transferase</keyword>
<dbReference type="RefSeq" id="WP_133881027.1">
    <property type="nucleotide sequence ID" value="NZ_MWIN01000001.1"/>
</dbReference>
<protein>
    <submittedName>
        <fullName evidence="1">Carbonic anhydrase/acetyltransferase-like protein (Isoleucine patch superfamily)</fullName>
    </submittedName>
</protein>
<dbReference type="Pfam" id="PF00132">
    <property type="entry name" value="Hexapep"/>
    <property type="match status" value="1"/>
</dbReference>
<dbReference type="InterPro" id="IPR001451">
    <property type="entry name" value="Hexapep"/>
</dbReference>
<evidence type="ECO:0000313" key="1">
    <source>
        <dbReference type="EMBL" id="TDU32537.1"/>
    </source>
</evidence>
<dbReference type="SUPFAM" id="SSF51161">
    <property type="entry name" value="Trimeric LpxA-like enzymes"/>
    <property type="match status" value="1"/>
</dbReference>
<dbReference type="Proteomes" id="UP000295341">
    <property type="component" value="Unassembled WGS sequence"/>
</dbReference>